<evidence type="ECO:0008006" key="6">
    <source>
        <dbReference type="Google" id="ProtNLM"/>
    </source>
</evidence>
<keyword evidence="1" id="KW-0812">Transmembrane</keyword>
<dbReference type="Proteomes" id="UP000273978">
    <property type="component" value="Unassembled WGS sequence"/>
</dbReference>
<dbReference type="EMBL" id="PVBU01000003">
    <property type="protein sequence ID" value="PQV43136.1"/>
    <property type="molecule type" value="Genomic_DNA"/>
</dbReference>
<feature type="transmembrane region" description="Helical" evidence="1">
    <location>
        <begin position="399"/>
        <end position="416"/>
    </location>
</feature>
<organism evidence="2 4">
    <name type="scientific">Methanohalophilus euhalobius</name>
    <dbReference type="NCBI Taxonomy" id="51203"/>
    <lineage>
        <taxon>Archaea</taxon>
        <taxon>Methanobacteriati</taxon>
        <taxon>Methanobacteriota</taxon>
        <taxon>Stenosarchaea group</taxon>
        <taxon>Methanomicrobia</taxon>
        <taxon>Methanosarcinales</taxon>
        <taxon>Methanosarcinaceae</taxon>
        <taxon>Methanohalophilus</taxon>
    </lineage>
</organism>
<gene>
    <name evidence="2" type="ORF">B0H22_103148</name>
    <name evidence="3" type="ORF">EDD83_04910</name>
</gene>
<dbReference type="AlphaFoldDB" id="A0A315BA60"/>
<evidence type="ECO:0000313" key="2">
    <source>
        <dbReference type="EMBL" id="PQV43136.1"/>
    </source>
</evidence>
<dbReference type="SUPFAM" id="SSF49785">
    <property type="entry name" value="Galactose-binding domain-like"/>
    <property type="match status" value="1"/>
</dbReference>
<feature type="transmembrane region" description="Helical" evidence="1">
    <location>
        <begin position="317"/>
        <end position="336"/>
    </location>
</feature>
<evidence type="ECO:0000313" key="3">
    <source>
        <dbReference type="EMBL" id="RNI09301.1"/>
    </source>
</evidence>
<feature type="transmembrane region" description="Helical" evidence="1">
    <location>
        <begin position="147"/>
        <end position="164"/>
    </location>
</feature>
<comment type="caution">
    <text evidence="2">The sequence shown here is derived from an EMBL/GenBank/DDBJ whole genome shotgun (WGS) entry which is preliminary data.</text>
</comment>
<reference evidence="2 4" key="1">
    <citation type="submission" date="2018-02" db="EMBL/GenBank/DDBJ databases">
        <title>Subsurface microbial communities from deep shales in Ohio and West Virginia, USA.</title>
        <authorList>
            <person name="Wrighton K."/>
        </authorList>
    </citation>
    <scope>NUCLEOTIDE SEQUENCE [LARGE SCALE GENOMIC DNA]</scope>
    <source>
        <strain evidence="2 4">DSM 10369</strain>
    </source>
</reference>
<evidence type="ECO:0000313" key="4">
    <source>
        <dbReference type="Proteomes" id="UP000251060"/>
    </source>
</evidence>
<dbReference type="RefSeq" id="WP_105460295.1">
    <property type="nucleotide sequence ID" value="NZ_PVBU01000003.1"/>
</dbReference>
<keyword evidence="1" id="KW-0472">Membrane</keyword>
<proteinExistence type="predicted"/>
<protein>
    <recommendedName>
        <fullName evidence="6">Membrane protein YfhO</fullName>
    </recommendedName>
</protein>
<name>A0A315BA60_9EURY</name>
<accession>A0A315BA60</accession>
<dbReference type="InterPro" id="IPR008979">
    <property type="entry name" value="Galactose-bd-like_sf"/>
</dbReference>
<feature type="transmembrane region" description="Helical" evidence="1">
    <location>
        <begin position="199"/>
        <end position="227"/>
    </location>
</feature>
<feature type="transmembrane region" description="Helical" evidence="1">
    <location>
        <begin position="343"/>
        <end position="368"/>
    </location>
</feature>
<feature type="transmembrane region" description="Helical" evidence="1">
    <location>
        <begin position="428"/>
        <end position="446"/>
    </location>
</feature>
<feature type="transmembrane region" description="Helical" evidence="1">
    <location>
        <begin position="121"/>
        <end position="140"/>
    </location>
</feature>
<evidence type="ECO:0000313" key="5">
    <source>
        <dbReference type="Proteomes" id="UP000273978"/>
    </source>
</evidence>
<keyword evidence="1" id="KW-1133">Transmembrane helix</keyword>
<reference evidence="3 5" key="2">
    <citation type="submission" date="2018-10" db="EMBL/GenBank/DDBJ databases">
        <title>Cultivation of a novel Methanohalophilus strain from Kebrit Deep of the Red Sea and a genomic comparison of members of the genus Methanohalophilus.</title>
        <authorList>
            <person name="Guan Y."/>
            <person name="Ngugi D.K."/>
            <person name="Stingl U."/>
        </authorList>
    </citation>
    <scope>NUCLEOTIDE SEQUENCE [LARGE SCALE GENOMIC DNA]</scope>
    <source>
        <strain evidence="3 5">DSM 10369</strain>
    </source>
</reference>
<feature type="transmembrane region" description="Helical" evidence="1">
    <location>
        <begin position="273"/>
        <end position="297"/>
    </location>
</feature>
<evidence type="ECO:0000256" key="1">
    <source>
        <dbReference type="SAM" id="Phobius"/>
    </source>
</evidence>
<sequence>MISEMKHNIFSCNRKMLKYKVTEYIKSKKINLLALGLYTILTYLMVYLPVSINLNQTYLGHGEVVYWSHYFWWFDYAITNFINPLNNSMVFYPIGMDLVDSIFPAFLFTPITHIFGSVISYNLYVLSTFVLAGYGMFLLSKYLFEDSYIAFVTGIIFAFFPFHFGASLGHVHTFSIMWIPFFVLFFFKTYKNPTKSNIILSSLFFSINALTSWTVAVMLALFCAIYMLSNWKFTFSKKFFPKIVIFAILSLCFMSPGLYLIMKNMLVNENMVLGLNSFIHYSADLLGFVTPSPLHPLFEDFSNEVYSQFTGNYSENIVFIGYSVILLSAFGIYSYIKKKLDKSILFCLIIFFVLSLGPVLHVFGTYYFTDHNLTVMLPGILTKYLPFFNMIRVPSRYDIMVMFFFSIFAGYGLKYIFEKIPRSKSNKLIICCIISLVILFEFMAVLPTQDVKDTPDFYYSFQQDDNTNPIIEIPIIRSPLDSAPVMIHYYEYQKVHQKPMMGGYFNRVNPVYAEFMNNDSVLKTVFQGKRNIDIAKDSLSFAPLAYLKLNHGVSHVILHKKYLDQEDLNFLLSYLGDDYIMDNSVATDPLIIYNTSSASGQSFSVNNYVMSLDNGWHGLEYREGSIPTRWMSNNASIIVNSNENNEANLKFRAHSFYKPRTLKIYVNNDFYGQQIIPSTGFVNVSTPININKGENIILLHVVEGSDRPCDIPELNNGDSRNLSIEIQNVTVDAHKVNE</sequence>
<feature type="transmembrane region" description="Helical" evidence="1">
    <location>
        <begin position="239"/>
        <end position="261"/>
    </location>
</feature>
<feature type="transmembrane region" description="Helical" evidence="1">
    <location>
        <begin position="170"/>
        <end position="187"/>
    </location>
</feature>
<feature type="transmembrane region" description="Helical" evidence="1">
    <location>
        <begin position="30"/>
        <end position="50"/>
    </location>
</feature>
<dbReference type="Proteomes" id="UP000251060">
    <property type="component" value="Unassembled WGS sequence"/>
</dbReference>
<dbReference type="EMBL" id="RJJF01000015">
    <property type="protein sequence ID" value="RNI09301.1"/>
    <property type="molecule type" value="Genomic_DNA"/>
</dbReference>